<protein>
    <submittedName>
        <fullName evidence="1">Uncharacterized protein</fullName>
    </submittedName>
</protein>
<evidence type="ECO:0000313" key="2">
    <source>
        <dbReference type="Proteomes" id="UP001153269"/>
    </source>
</evidence>
<gene>
    <name evidence="1" type="ORF">PLEPLA_LOCUS31188</name>
</gene>
<sequence>MNENKCEDSEWTAKQYKAVAGTMQCPVTSVTPDLVPELVAAECHKVMNSVLSHLSHIDVNTICSRQAEKIDSTPNRSLHGARQPQHNATLQPPVCSALRFNMGVDGSQRIGAALTARFGVASASGVNPAREVREVLLPGAEAPRLPDNIDRPPFVRQCLRHAFKTFGVFLFLPVKTREADAFRWTAGVAMEGV</sequence>
<dbReference type="AlphaFoldDB" id="A0A9N7YZI6"/>
<proteinExistence type="predicted"/>
<dbReference type="EMBL" id="CADEAL010003112">
    <property type="protein sequence ID" value="CAB1443472.1"/>
    <property type="molecule type" value="Genomic_DNA"/>
</dbReference>
<organism evidence="1 2">
    <name type="scientific">Pleuronectes platessa</name>
    <name type="common">European plaice</name>
    <dbReference type="NCBI Taxonomy" id="8262"/>
    <lineage>
        <taxon>Eukaryota</taxon>
        <taxon>Metazoa</taxon>
        <taxon>Chordata</taxon>
        <taxon>Craniata</taxon>
        <taxon>Vertebrata</taxon>
        <taxon>Euteleostomi</taxon>
        <taxon>Actinopterygii</taxon>
        <taxon>Neopterygii</taxon>
        <taxon>Teleostei</taxon>
        <taxon>Neoteleostei</taxon>
        <taxon>Acanthomorphata</taxon>
        <taxon>Carangaria</taxon>
        <taxon>Pleuronectiformes</taxon>
        <taxon>Pleuronectoidei</taxon>
        <taxon>Pleuronectidae</taxon>
        <taxon>Pleuronectes</taxon>
    </lineage>
</organism>
<dbReference type="Proteomes" id="UP001153269">
    <property type="component" value="Unassembled WGS sequence"/>
</dbReference>
<evidence type="ECO:0000313" key="1">
    <source>
        <dbReference type="EMBL" id="CAB1443472.1"/>
    </source>
</evidence>
<reference evidence="1" key="1">
    <citation type="submission" date="2020-03" db="EMBL/GenBank/DDBJ databases">
        <authorList>
            <person name="Weist P."/>
        </authorList>
    </citation>
    <scope>NUCLEOTIDE SEQUENCE</scope>
</reference>
<comment type="caution">
    <text evidence="1">The sequence shown here is derived from an EMBL/GenBank/DDBJ whole genome shotgun (WGS) entry which is preliminary data.</text>
</comment>
<accession>A0A9N7YZI6</accession>
<name>A0A9N7YZI6_PLEPL</name>
<keyword evidence="2" id="KW-1185">Reference proteome</keyword>